<protein>
    <recommendedName>
        <fullName evidence="2">Regulatory protein zeste</fullName>
    </recommendedName>
</protein>
<evidence type="ECO:0000259" key="6">
    <source>
        <dbReference type="Pfam" id="PF13873"/>
    </source>
</evidence>
<accession>A0ABN7AQM8</accession>
<feature type="domain" description="Myb/SANT-like DNA-binding" evidence="6">
    <location>
        <begin position="21"/>
        <end position="79"/>
    </location>
</feature>
<evidence type="ECO:0000256" key="5">
    <source>
        <dbReference type="ARBA" id="ARBA00025466"/>
    </source>
</evidence>
<evidence type="ECO:0000256" key="2">
    <source>
        <dbReference type="ARBA" id="ARBA00016807"/>
    </source>
</evidence>
<gene>
    <name evidence="7" type="ORF">NTJ_06564</name>
</gene>
<evidence type="ECO:0000256" key="3">
    <source>
        <dbReference type="ARBA" id="ARBA00023015"/>
    </source>
</evidence>
<evidence type="ECO:0000313" key="8">
    <source>
        <dbReference type="Proteomes" id="UP001307889"/>
    </source>
</evidence>
<reference evidence="7 8" key="1">
    <citation type="submission" date="2023-09" db="EMBL/GenBank/DDBJ databases">
        <title>Nesidiocoris tenuis whole genome shotgun sequence.</title>
        <authorList>
            <person name="Shibata T."/>
            <person name="Shimoda M."/>
            <person name="Kobayashi T."/>
            <person name="Uehara T."/>
        </authorList>
    </citation>
    <scope>NUCLEOTIDE SEQUENCE [LARGE SCALE GENOMIC DNA]</scope>
    <source>
        <strain evidence="7 8">Japan</strain>
    </source>
</reference>
<evidence type="ECO:0000256" key="4">
    <source>
        <dbReference type="ARBA" id="ARBA00023163"/>
    </source>
</evidence>
<keyword evidence="8" id="KW-1185">Reference proteome</keyword>
<organism evidence="7 8">
    <name type="scientific">Nesidiocoris tenuis</name>
    <dbReference type="NCBI Taxonomy" id="355587"/>
    <lineage>
        <taxon>Eukaryota</taxon>
        <taxon>Metazoa</taxon>
        <taxon>Ecdysozoa</taxon>
        <taxon>Arthropoda</taxon>
        <taxon>Hexapoda</taxon>
        <taxon>Insecta</taxon>
        <taxon>Pterygota</taxon>
        <taxon>Neoptera</taxon>
        <taxon>Paraneoptera</taxon>
        <taxon>Hemiptera</taxon>
        <taxon>Heteroptera</taxon>
        <taxon>Panheteroptera</taxon>
        <taxon>Cimicomorpha</taxon>
        <taxon>Miridae</taxon>
        <taxon>Dicyphina</taxon>
        <taxon>Nesidiocoris</taxon>
    </lineage>
</organism>
<sequence length="91" mass="10801">MATPVHKCRRDRIFSHFKKCLVEKRWGVLENERTDAQRKTRCWQSLAVKFNESSPSQCREWQKLRKLWENLKKRAKAAILANDKVGEKTGD</sequence>
<dbReference type="InterPro" id="IPR028002">
    <property type="entry name" value="Myb_DNA-bind_5"/>
</dbReference>
<comment type="subunit">
    <text evidence="1">Self-associates forming complexes of several hundred monomers.</text>
</comment>
<comment type="function">
    <text evidence="5">Involved in transvection phenomena (= synapsis-dependent gene expression), where the synaptic pairing of chromosomes carrying genes with which zeste interacts influences the expression of these genes. Zeste binds to DNA and stimulates transcription from a nearby promoter.</text>
</comment>
<evidence type="ECO:0000256" key="1">
    <source>
        <dbReference type="ARBA" id="ARBA00011764"/>
    </source>
</evidence>
<proteinExistence type="predicted"/>
<evidence type="ECO:0000313" key="7">
    <source>
        <dbReference type="EMBL" id="BES93754.1"/>
    </source>
</evidence>
<keyword evidence="4" id="KW-0804">Transcription</keyword>
<keyword evidence="3" id="KW-0805">Transcription regulation</keyword>
<name>A0ABN7AQM8_9HEMI</name>
<dbReference type="EMBL" id="AP028912">
    <property type="protein sequence ID" value="BES93754.1"/>
    <property type="molecule type" value="Genomic_DNA"/>
</dbReference>
<dbReference type="Pfam" id="PF13873">
    <property type="entry name" value="Myb_DNA-bind_5"/>
    <property type="match status" value="1"/>
</dbReference>
<dbReference type="Proteomes" id="UP001307889">
    <property type="component" value="Chromosome 4"/>
</dbReference>